<dbReference type="InterPro" id="IPR000182">
    <property type="entry name" value="GNAT_dom"/>
</dbReference>
<sequence>MNHSITIREYEPTDKDAVINLIRLNIPKYFAPTEETDLNYYLDHERELYYVLLFDGQIVGCGGINFEDNKTTGKISWDILHPQYQGKSLGSQLLKYRIEKIKVIDSIQKITVRTSQLAYKFYEKQGFELNKVKEDYWAKGFDLYRMEYKGLD</sequence>
<keyword evidence="2" id="KW-0808">Transferase</keyword>
<name>A0A415QJ65_9BACT</name>
<dbReference type="PROSITE" id="PS51186">
    <property type="entry name" value="GNAT"/>
    <property type="match status" value="1"/>
</dbReference>
<organism evidence="2 3">
    <name type="scientific">Butyricimonas virosa</name>
    <dbReference type="NCBI Taxonomy" id="544645"/>
    <lineage>
        <taxon>Bacteria</taxon>
        <taxon>Pseudomonadati</taxon>
        <taxon>Bacteroidota</taxon>
        <taxon>Bacteroidia</taxon>
        <taxon>Bacteroidales</taxon>
        <taxon>Odoribacteraceae</taxon>
        <taxon>Butyricimonas</taxon>
    </lineage>
</organism>
<gene>
    <name evidence="2" type="ORF">DWZ68_08855</name>
</gene>
<reference evidence="2 3" key="1">
    <citation type="submission" date="2018-08" db="EMBL/GenBank/DDBJ databases">
        <title>A genome reference for cultivated species of the human gut microbiota.</title>
        <authorList>
            <person name="Zou Y."/>
            <person name="Xue W."/>
            <person name="Luo G."/>
        </authorList>
    </citation>
    <scope>NUCLEOTIDE SEQUENCE [LARGE SCALE GENOMIC DNA]</scope>
    <source>
        <strain evidence="2 3">AF34-33</strain>
    </source>
</reference>
<dbReference type="EMBL" id="QRPV01000008">
    <property type="protein sequence ID" value="RHM43635.1"/>
    <property type="molecule type" value="Genomic_DNA"/>
</dbReference>
<dbReference type="RefSeq" id="WP_118449811.1">
    <property type="nucleotide sequence ID" value="NZ_CABJDM010000008.1"/>
</dbReference>
<dbReference type="InterPro" id="IPR016181">
    <property type="entry name" value="Acyl_CoA_acyltransferase"/>
</dbReference>
<evidence type="ECO:0000259" key="1">
    <source>
        <dbReference type="PROSITE" id="PS51186"/>
    </source>
</evidence>
<dbReference type="GO" id="GO:0016747">
    <property type="term" value="F:acyltransferase activity, transferring groups other than amino-acyl groups"/>
    <property type="evidence" value="ECO:0007669"/>
    <property type="project" value="InterPro"/>
</dbReference>
<accession>A0A415QJ65</accession>
<protein>
    <submittedName>
        <fullName evidence="2">N-acetyltransferase</fullName>
    </submittedName>
</protein>
<dbReference type="Gene3D" id="3.40.630.30">
    <property type="match status" value="1"/>
</dbReference>
<dbReference type="Pfam" id="PF00583">
    <property type="entry name" value="Acetyltransf_1"/>
    <property type="match status" value="1"/>
</dbReference>
<dbReference type="Proteomes" id="UP000286038">
    <property type="component" value="Unassembled WGS sequence"/>
</dbReference>
<dbReference type="AlphaFoldDB" id="A0A415QJ65"/>
<proteinExistence type="predicted"/>
<dbReference type="CDD" id="cd04301">
    <property type="entry name" value="NAT_SF"/>
    <property type="match status" value="1"/>
</dbReference>
<comment type="caution">
    <text evidence="2">The sequence shown here is derived from an EMBL/GenBank/DDBJ whole genome shotgun (WGS) entry which is preliminary data.</text>
</comment>
<evidence type="ECO:0000313" key="3">
    <source>
        <dbReference type="Proteomes" id="UP000286038"/>
    </source>
</evidence>
<feature type="domain" description="N-acetyltransferase" evidence="1">
    <location>
        <begin position="5"/>
        <end position="151"/>
    </location>
</feature>
<evidence type="ECO:0000313" key="2">
    <source>
        <dbReference type="EMBL" id="RHM43635.1"/>
    </source>
</evidence>
<dbReference type="SUPFAM" id="SSF55729">
    <property type="entry name" value="Acyl-CoA N-acyltransferases (Nat)"/>
    <property type="match status" value="1"/>
</dbReference>